<sequence>MAAKASLEMTGGKNIPTIGLGTWQSTNETELETALNAALEAGYRHIDTAYIYGNEAIIGRVLNKWLTSGKVTREELFITTKLPISGIHRDRVELFIKKSLENLQLEYLDLYLIHFAVGTNYIGDSIIPPLDKLKLEDSDHVGVWKKMEEQVDAGRTRAIGLSNFNQSQIERIIKAARIKPACLQIELHLSLQQRDLVQFCHKNNIVVVAYSPLGNPSYNKFLESFGQKARELPNLLQNPLIKSIAEKHGKSSGQVMLRFLVQNNIVAIPKSVTPSRIKENINIFDFSLDAKDMASLQGLEIGEKARICDWKVIPKLQDHPDWPFPKE</sequence>
<dbReference type="PROSITE" id="PS00062">
    <property type="entry name" value="ALDOKETO_REDUCTASE_2"/>
    <property type="match status" value="1"/>
</dbReference>
<dbReference type="AlphaFoldDB" id="A0A9P0DF44"/>
<evidence type="ECO:0000256" key="4">
    <source>
        <dbReference type="PIRSR" id="PIRSR000097-1"/>
    </source>
</evidence>
<evidence type="ECO:0000256" key="6">
    <source>
        <dbReference type="PIRSR" id="PIRSR000097-3"/>
    </source>
</evidence>
<dbReference type="PIRSF" id="PIRSF000097">
    <property type="entry name" value="AKR"/>
    <property type="match status" value="1"/>
</dbReference>
<evidence type="ECO:0000256" key="1">
    <source>
        <dbReference type="ARBA" id="ARBA00007905"/>
    </source>
</evidence>
<dbReference type="FunFam" id="3.20.20.100:FF:000006">
    <property type="entry name" value="Aldo-keto reductase family 1 member A1"/>
    <property type="match status" value="1"/>
</dbReference>
<keyword evidence="3" id="KW-0560">Oxidoreductase</keyword>
<dbReference type="InterPro" id="IPR020471">
    <property type="entry name" value="AKR"/>
</dbReference>
<feature type="site" description="Lowers pKa of active site Tyr" evidence="6">
    <location>
        <position position="81"/>
    </location>
</feature>
<dbReference type="PANTHER" id="PTHR11732">
    <property type="entry name" value="ALDO/KETO REDUCTASE"/>
    <property type="match status" value="1"/>
</dbReference>
<accession>A0A9P0DF44</accession>
<keyword evidence="9" id="KW-1185">Reference proteome</keyword>
<dbReference type="Pfam" id="PF00248">
    <property type="entry name" value="Aldo_ket_red"/>
    <property type="match status" value="1"/>
</dbReference>
<name>A0A9P0DF44_PHACE</name>
<reference evidence="8" key="2">
    <citation type="submission" date="2022-10" db="EMBL/GenBank/DDBJ databases">
        <authorList>
            <consortium name="ENA_rothamsted_submissions"/>
            <consortium name="culmorum"/>
            <person name="King R."/>
        </authorList>
    </citation>
    <scope>NUCLEOTIDE SEQUENCE</scope>
</reference>
<keyword evidence="2" id="KW-0521">NADP</keyword>
<dbReference type="GO" id="GO:0016491">
    <property type="term" value="F:oxidoreductase activity"/>
    <property type="evidence" value="ECO:0007669"/>
    <property type="project" value="UniProtKB-KW"/>
</dbReference>
<feature type="binding site" evidence="5">
    <location>
        <position position="114"/>
    </location>
    <ligand>
        <name>substrate</name>
    </ligand>
</feature>
<evidence type="ECO:0000256" key="2">
    <source>
        <dbReference type="ARBA" id="ARBA00022857"/>
    </source>
</evidence>
<gene>
    <name evidence="8" type="ORF">PHAECO_LOCUS3166</name>
</gene>
<proteinExistence type="inferred from homology"/>
<protein>
    <recommendedName>
        <fullName evidence="7">NADP-dependent oxidoreductase domain-containing protein</fullName>
    </recommendedName>
</protein>
<dbReference type="InterPro" id="IPR018170">
    <property type="entry name" value="Aldo/ket_reductase_CS"/>
</dbReference>
<dbReference type="PRINTS" id="PR00069">
    <property type="entry name" value="ALDKETRDTASE"/>
</dbReference>
<dbReference type="PROSITE" id="PS00798">
    <property type="entry name" value="ALDOKETO_REDUCTASE_1"/>
    <property type="match status" value="1"/>
</dbReference>
<evidence type="ECO:0000313" key="9">
    <source>
        <dbReference type="Proteomes" id="UP001153737"/>
    </source>
</evidence>
<dbReference type="Gene3D" id="3.20.20.100">
    <property type="entry name" value="NADP-dependent oxidoreductase domain"/>
    <property type="match status" value="1"/>
</dbReference>
<evidence type="ECO:0000259" key="7">
    <source>
        <dbReference type="Pfam" id="PF00248"/>
    </source>
</evidence>
<comment type="similarity">
    <text evidence="1">Belongs to the aldo/keto reductase family.</text>
</comment>
<dbReference type="OrthoDB" id="416253at2759"/>
<feature type="active site" description="Proton donor" evidence="4">
    <location>
        <position position="52"/>
    </location>
</feature>
<dbReference type="EMBL" id="OU896718">
    <property type="protein sequence ID" value="CAH1118942.1"/>
    <property type="molecule type" value="Genomic_DNA"/>
</dbReference>
<dbReference type="InterPro" id="IPR036812">
    <property type="entry name" value="NAD(P)_OxRdtase_dom_sf"/>
</dbReference>
<dbReference type="SUPFAM" id="SSF51430">
    <property type="entry name" value="NAD(P)-linked oxidoreductase"/>
    <property type="match status" value="1"/>
</dbReference>
<organism evidence="8 9">
    <name type="scientific">Phaedon cochleariae</name>
    <name type="common">Mustard beetle</name>
    <dbReference type="NCBI Taxonomy" id="80249"/>
    <lineage>
        <taxon>Eukaryota</taxon>
        <taxon>Metazoa</taxon>
        <taxon>Ecdysozoa</taxon>
        <taxon>Arthropoda</taxon>
        <taxon>Hexapoda</taxon>
        <taxon>Insecta</taxon>
        <taxon>Pterygota</taxon>
        <taxon>Neoptera</taxon>
        <taxon>Endopterygota</taxon>
        <taxon>Coleoptera</taxon>
        <taxon>Polyphaga</taxon>
        <taxon>Cucujiformia</taxon>
        <taxon>Chrysomeloidea</taxon>
        <taxon>Chrysomelidae</taxon>
        <taxon>Chrysomelinae</taxon>
        <taxon>Chrysomelini</taxon>
        <taxon>Phaedon</taxon>
    </lineage>
</organism>
<evidence type="ECO:0000256" key="5">
    <source>
        <dbReference type="PIRSR" id="PIRSR000097-2"/>
    </source>
</evidence>
<feature type="domain" description="NADP-dependent oxidoreductase" evidence="7">
    <location>
        <begin position="18"/>
        <end position="299"/>
    </location>
</feature>
<dbReference type="PROSITE" id="PS00063">
    <property type="entry name" value="ALDOKETO_REDUCTASE_3"/>
    <property type="match status" value="1"/>
</dbReference>
<dbReference type="InterPro" id="IPR023210">
    <property type="entry name" value="NADP_OxRdtase_dom"/>
</dbReference>
<dbReference type="Proteomes" id="UP001153737">
    <property type="component" value="Chromosome 12"/>
</dbReference>
<evidence type="ECO:0000313" key="8">
    <source>
        <dbReference type="EMBL" id="CAH1118942.1"/>
    </source>
</evidence>
<evidence type="ECO:0000256" key="3">
    <source>
        <dbReference type="ARBA" id="ARBA00023002"/>
    </source>
</evidence>
<reference evidence="8" key="1">
    <citation type="submission" date="2022-01" db="EMBL/GenBank/DDBJ databases">
        <authorList>
            <person name="King R."/>
        </authorList>
    </citation>
    <scope>NUCLEOTIDE SEQUENCE</scope>
</reference>